<keyword evidence="2" id="KW-0805">Transcription regulation</keyword>
<keyword evidence="8" id="KW-1185">Reference proteome</keyword>
<dbReference type="PANTHER" id="PTHR43133:SF63">
    <property type="entry name" value="RNA POLYMERASE SIGMA FACTOR FECI-RELATED"/>
    <property type="match status" value="1"/>
</dbReference>
<dbReference type="eggNOG" id="COG1595">
    <property type="taxonomic scope" value="Bacteria"/>
</dbReference>
<dbReference type="InterPro" id="IPR036388">
    <property type="entry name" value="WH-like_DNA-bd_sf"/>
</dbReference>
<dbReference type="CDD" id="cd06171">
    <property type="entry name" value="Sigma70_r4"/>
    <property type="match status" value="1"/>
</dbReference>
<evidence type="ECO:0000256" key="4">
    <source>
        <dbReference type="ARBA" id="ARBA00023163"/>
    </source>
</evidence>
<gene>
    <name evidence="7" type="ordered locus">Metme_0427</name>
</gene>
<protein>
    <submittedName>
        <fullName evidence="7">RNA polymerase, sigma-24 subunit, ECF subfamily</fullName>
    </submittedName>
</protein>
<feature type="domain" description="RNA polymerase sigma-70 region 2" evidence="5">
    <location>
        <begin position="15"/>
        <end position="79"/>
    </location>
</feature>
<evidence type="ECO:0000256" key="1">
    <source>
        <dbReference type="ARBA" id="ARBA00010641"/>
    </source>
</evidence>
<accession>G0A1H8</accession>
<dbReference type="Pfam" id="PF08281">
    <property type="entry name" value="Sigma70_r4_2"/>
    <property type="match status" value="1"/>
</dbReference>
<evidence type="ECO:0000259" key="5">
    <source>
        <dbReference type="Pfam" id="PF04542"/>
    </source>
</evidence>
<dbReference type="SUPFAM" id="SSF88946">
    <property type="entry name" value="Sigma2 domain of RNA polymerase sigma factors"/>
    <property type="match status" value="1"/>
</dbReference>
<dbReference type="InterPro" id="IPR013325">
    <property type="entry name" value="RNA_pol_sigma_r2"/>
</dbReference>
<dbReference type="KEGG" id="mmt:Metme_0427"/>
<dbReference type="InterPro" id="IPR013249">
    <property type="entry name" value="RNA_pol_sigma70_r4_t2"/>
</dbReference>
<dbReference type="HOGENOM" id="CLU_047691_12_1_6"/>
<dbReference type="RefSeq" id="WP_013817144.1">
    <property type="nucleotide sequence ID" value="NC_015572.1"/>
</dbReference>
<dbReference type="OrthoDB" id="9797134at2"/>
<reference evidence="7 8" key="1">
    <citation type="journal article" date="2011" name="J. Bacteriol.">
        <title>Complete Genome Sequence of the Aerobic Marine Methanotroph Methylomonas methanica MC09.</title>
        <authorList>
            <person name="Boden R."/>
            <person name="Cunliffe M."/>
            <person name="Scanlan J."/>
            <person name="Moussard H."/>
            <person name="Kits K.D."/>
            <person name="Klotz M.G."/>
            <person name="Jetten M.S."/>
            <person name="Vuilleumier S."/>
            <person name="Han J."/>
            <person name="Peters L."/>
            <person name="Mikhailova N."/>
            <person name="Teshima H."/>
            <person name="Tapia R."/>
            <person name="Kyrpides N."/>
            <person name="Ivanova N."/>
            <person name="Pagani I."/>
            <person name="Cheng J.F."/>
            <person name="Goodwin L."/>
            <person name="Han C."/>
            <person name="Hauser L."/>
            <person name="Land M.L."/>
            <person name="Lapidus A."/>
            <person name="Lucas S."/>
            <person name="Pitluck S."/>
            <person name="Woyke T."/>
            <person name="Stein L."/>
            <person name="Murrell J.C."/>
        </authorList>
    </citation>
    <scope>NUCLEOTIDE SEQUENCE [LARGE SCALE GENOMIC DNA]</scope>
    <source>
        <strain evidence="7 8">MC09</strain>
    </source>
</reference>
<dbReference type="Gene3D" id="1.10.1740.10">
    <property type="match status" value="1"/>
</dbReference>
<dbReference type="EMBL" id="CP002738">
    <property type="protein sequence ID" value="AEF98871.1"/>
    <property type="molecule type" value="Genomic_DNA"/>
</dbReference>
<organism evidence="7 8">
    <name type="scientific">Methylomonas methanica (strain DSM 25384 / MC09)</name>
    <dbReference type="NCBI Taxonomy" id="857087"/>
    <lineage>
        <taxon>Bacteria</taxon>
        <taxon>Pseudomonadati</taxon>
        <taxon>Pseudomonadota</taxon>
        <taxon>Gammaproteobacteria</taxon>
        <taxon>Methylococcales</taxon>
        <taxon>Methylococcaceae</taxon>
        <taxon>Methylomonas</taxon>
    </lineage>
</organism>
<dbReference type="InterPro" id="IPR007627">
    <property type="entry name" value="RNA_pol_sigma70_r2"/>
</dbReference>
<evidence type="ECO:0000313" key="8">
    <source>
        <dbReference type="Proteomes" id="UP000008888"/>
    </source>
</evidence>
<evidence type="ECO:0000256" key="2">
    <source>
        <dbReference type="ARBA" id="ARBA00023015"/>
    </source>
</evidence>
<keyword evidence="4" id="KW-0804">Transcription</keyword>
<sequence>MTSKGLTDSHTISQLYSDHHDWLLHWIERKVSCRLQAEDHAHDTFVRVIASKQAPNLKEPRAFLTTIAKGLLIDHWRRSDIEQAYLERITAYPEEIAISPEENVIILEVLREIDELLNQLPAKVRQAFFLAHFEDLTDAEIAQKLGVSDRMVRKYVAQAMLQCLSAEF</sequence>
<reference key="2">
    <citation type="submission" date="2011-05" db="EMBL/GenBank/DDBJ databases">
        <title>Complete genome sequence of the aerobic marine methanotroph Methylomonas methanica MC09.</title>
        <authorList>
            <person name="Boden R."/>
            <person name="Cunliffe M."/>
            <person name="Scanlan J."/>
            <person name="Moussard H."/>
            <person name="Kits K.D."/>
            <person name="Klotz M."/>
            <person name="Jetten M."/>
            <person name="Vuilleumier S."/>
            <person name="Han J."/>
            <person name="Peters L."/>
            <person name="Mikhailova N."/>
            <person name="Teshima H."/>
            <person name="Tapia R."/>
            <person name="Kyrpides N."/>
            <person name="Ivanova N."/>
            <person name="Pagani I."/>
            <person name="Cheng J.-F."/>
            <person name="Goodwin L."/>
            <person name="Han C."/>
            <person name="Hauser L."/>
            <person name="Land M."/>
            <person name="Lapidus A."/>
            <person name="Lucas S."/>
            <person name="Pitluck S."/>
            <person name="Woyke T."/>
            <person name="Stein L.Y."/>
            <person name="Murrell C."/>
        </authorList>
    </citation>
    <scope>NUCLEOTIDE SEQUENCE</scope>
    <source>
        <strain>MC09</strain>
    </source>
</reference>
<dbReference type="GO" id="GO:0016987">
    <property type="term" value="F:sigma factor activity"/>
    <property type="evidence" value="ECO:0007669"/>
    <property type="project" value="UniProtKB-KW"/>
</dbReference>
<dbReference type="Proteomes" id="UP000008888">
    <property type="component" value="Chromosome"/>
</dbReference>
<proteinExistence type="inferred from homology"/>
<dbReference type="AlphaFoldDB" id="G0A1H8"/>
<evidence type="ECO:0000313" key="7">
    <source>
        <dbReference type="EMBL" id="AEF98871.1"/>
    </source>
</evidence>
<keyword evidence="3" id="KW-0731">Sigma factor</keyword>
<feature type="domain" description="RNA polymerase sigma factor 70 region 4 type 2" evidence="6">
    <location>
        <begin position="111"/>
        <end position="163"/>
    </location>
</feature>
<name>G0A1H8_METMM</name>
<dbReference type="NCBIfam" id="TIGR02937">
    <property type="entry name" value="sigma70-ECF"/>
    <property type="match status" value="1"/>
</dbReference>
<dbReference type="GO" id="GO:0003677">
    <property type="term" value="F:DNA binding"/>
    <property type="evidence" value="ECO:0007669"/>
    <property type="project" value="InterPro"/>
</dbReference>
<dbReference type="SUPFAM" id="SSF88659">
    <property type="entry name" value="Sigma3 and sigma4 domains of RNA polymerase sigma factors"/>
    <property type="match status" value="1"/>
</dbReference>
<evidence type="ECO:0000259" key="6">
    <source>
        <dbReference type="Pfam" id="PF08281"/>
    </source>
</evidence>
<dbReference type="InterPro" id="IPR039425">
    <property type="entry name" value="RNA_pol_sigma-70-like"/>
</dbReference>
<dbReference type="GO" id="GO:0006352">
    <property type="term" value="P:DNA-templated transcription initiation"/>
    <property type="evidence" value="ECO:0007669"/>
    <property type="project" value="InterPro"/>
</dbReference>
<reference evidence="8" key="3">
    <citation type="submission" date="2011-05" db="EMBL/GenBank/DDBJ databases">
        <title>Complete sequence of Methylomonas methanica MC09.</title>
        <authorList>
            <consortium name="US DOE Joint Genome Institute"/>
            <person name="Lucas S."/>
            <person name="Han J."/>
            <person name="Lapidus A."/>
            <person name="Cheng J.-F."/>
            <person name="Goodwin L."/>
            <person name="Pitluck S."/>
            <person name="Peters L."/>
            <person name="Mikhailova N."/>
            <person name="Teshima H."/>
            <person name="Han C."/>
            <person name="Tapia R."/>
            <person name="Land M."/>
            <person name="Hauser L."/>
            <person name="Kyrpides N."/>
            <person name="Ivanova N."/>
            <person name="Pagani I."/>
            <person name="Stein L."/>
            <person name="Woyke T."/>
        </authorList>
    </citation>
    <scope>NUCLEOTIDE SEQUENCE [LARGE SCALE GENOMIC DNA]</scope>
    <source>
        <strain evidence="8">MC09</strain>
    </source>
</reference>
<dbReference type="InterPro" id="IPR014284">
    <property type="entry name" value="RNA_pol_sigma-70_dom"/>
</dbReference>
<dbReference type="InterPro" id="IPR013324">
    <property type="entry name" value="RNA_pol_sigma_r3/r4-like"/>
</dbReference>
<evidence type="ECO:0000256" key="3">
    <source>
        <dbReference type="ARBA" id="ARBA00023082"/>
    </source>
</evidence>
<dbReference type="PANTHER" id="PTHR43133">
    <property type="entry name" value="RNA POLYMERASE ECF-TYPE SIGMA FACTO"/>
    <property type="match status" value="1"/>
</dbReference>
<dbReference type="Gene3D" id="1.10.10.10">
    <property type="entry name" value="Winged helix-like DNA-binding domain superfamily/Winged helix DNA-binding domain"/>
    <property type="match status" value="1"/>
</dbReference>
<dbReference type="STRING" id="857087.Metme_0427"/>
<dbReference type="Pfam" id="PF04542">
    <property type="entry name" value="Sigma70_r2"/>
    <property type="match status" value="1"/>
</dbReference>
<comment type="similarity">
    <text evidence="1">Belongs to the sigma-70 factor family. ECF subfamily.</text>
</comment>